<dbReference type="Gene3D" id="1.10.12.10">
    <property type="entry name" value="Lyase 2-enoyl-coa Hydratase, Chain A, domain 2"/>
    <property type="match status" value="1"/>
</dbReference>
<name>A0A418XUS5_9GAMM</name>
<comment type="similarity">
    <text evidence="1">Belongs to the enoyl-CoA hydratase/isomerase family.</text>
</comment>
<dbReference type="RefSeq" id="WP_119918470.1">
    <property type="nucleotide sequence ID" value="NZ_QYYA01000005.1"/>
</dbReference>
<dbReference type="Proteomes" id="UP000283734">
    <property type="component" value="Unassembled WGS sequence"/>
</dbReference>
<keyword evidence="2" id="KW-0413">Isomerase</keyword>
<dbReference type="Gene3D" id="3.90.226.10">
    <property type="entry name" value="2-enoyl-CoA Hydratase, Chain A, domain 1"/>
    <property type="match status" value="1"/>
</dbReference>
<evidence type="ECO:0000256" key="1">
    <source>
        <dbReference type="ARBA" id="ARBA00005254"/>
    </source>
</evidence>
<dbReference type="CDD" id="cd06558">
    <property type="entry name" value="crotonase-like"/>
    <property type="match status" value="1"/>
</dbReference>
<accession>A0A418XUS5</accession>
<comment type="caution">
    <text evidence="2">The sequence shown here is derived from an EMBL/GenBank/DDBJ whole genome shotgun (WGS) entry which is preliminary data.</text>
</comment>
<protein>
    <submittedName>
        <fullName evidence="2">2-(1,2-epoxy-1,2-dihydrophenyl)acetyl-CoA isomerase</fullName>
    </submittedName>
</protein>
<dbReference type="OrthoDB" id="9775794at2"/>
<keyword evidence="3" id="KW-1185">Reference proteome</keyword>
<dbReference type="PANTHER" id="PTHR43459:SF1">
    <property type="entry name" value="EG:BACN32G11.4 PROTEIN"/>
    <property type="match status" value="1"/>
</dbReference>
<dbReference type="EMBL" id="QYYA01000005">
    <property type="protein sequence ID" value="RJG16456.1"/>
    <property type="molecule type" value="Genomic_DNA"/>
</dbReference>
<dbReference type="SUPFAM" id="SSF52096">
    <property type="entry name" value="ClpP/crotonase"/>
    <property type="match status" value="1"/>
</dbReference>
<evidence type="ECO:0000313" key="3">
    <source>
        <dbReference type="Proteomes" id="UP000283734"/>
    </source>
</evidence>
<dbReference type="InterPro" id="IPR014748">
    <property type="entry name" value="Enoyl-CoA_hydra_C"/>
</dbReference>
<dbReference type="InterPro" id="IPR001753">
    <property type="entry name" value="Enoyl-CoA_hydra/iso"/>
</dbReference>
<gene>
    <name evidence="2" type="ORF">D4A39_14475</name>
</gene>
<dbReference type="GO" id="GO:0016853">
    <property type="term" value="F:isomerase activity"/>
    <property type="evidence" value="ECO:0007669"/>
    <property type="project" value="UniProtKB-KW"/>
</dbReference>
<dbReference type="PANTHER" id="PTHR43459">
    <property type="entry name" value="ENOYL-COA HYDRATASE"/>
    <property type="match status" value="1"/>
</dbReference>
<organism evidence="2 3">
    <name type="scientific">Alcanivorax profundi</name>
    <dbReference type="NCBI Taxonomy" id="2338368"/>
    <lineage>
        <taxon>Bacteria</taxon>
        <taxon>Pseudomonadati</taxon>
        <taxon>Pseudomonadota</taxon>
        <taxon>Gammaproteobacteria</taxon>
        <taxon>Oceanospirillales</taxon>
        <taxon>Alcanivoracaceae</taxon>
        <taxon>Alcanivorax</taxon>
    </lineage>
</organism>
<evidence type="ECO:0000313" key="2">
    <source>
        <dbReference type="EMBL" id="RJG16456.1"/>
    </source>
</evidence>
<dbReference type="AlphaFoldDB" id="A0A418XUS5"/>
<sequence>MRTAIANDASPCVEVKQTGPVTVIVMKQPERLNALSPQLLIDLHQSLSMAAQDPHCRCLILTGSGRGFCAGADLSHFNGSDNQEQATDLAATLHETYHPIIRLMRGMEKPVITAVNGVAAGAGCSIALAGDIVLAGRSASFIQAFIKLGLIPDAGSTWFVPRAIGRARALQWMMSGEPLDAQTAEQWGLINAVHDDDQLMGAAMSLGCQMAAQATRALAGIKALIDHSSEQDLDEQLGSEARLQGMLGYGQDGREGISAFLHKRPAVFSGD</sequence>
<proteinExistence type="inferred from homology"/>
<reference evidence="2 3" key="1">
    <citation type="submission" date="2018-09" db="EMBL/GenBank/DDBJ databases">
        <title>Alcanivorax profundi sp. nov., isolated from 1000 m-depth seawater of the Mariana Trench.</title>
        <authorList>
            <person name="Liu J."/>
        </authorList>
    </citation>
    <scope>NUCLEOTIDE SEQUENCE [LARGE SCALE GENOMIC DNA]</scope>
    <source>
        <strain evidence="2 3">MTEO17</strain>
    </source>
</reference>
<dbReference type="Pfam" id="PF00378">
    <property type="entry name" value="ECH_1"/>
    <property type="match status" value="1"/>
</dbReference>
<dbReference type="InterPro" id="IPR029045">
    <property type="entry name" value="ClpP/crotonase-like_dom_sf"/>
</dbReference>